<organism evidence="3 4">
    <name type="scientific">Buttiauxella gaviniae ATCC 51604</name>
    <dbReference type="NCBI Taxonomy" id="1354253"/>
    <lineage>
        <taxon>Bacteria</taxon>
        <taxon>Pseudomonadati</taxon>
        <taxon>Pseudomonadota</taxon>
        <taxon>Gammaproteobacteria</taxon>
        <taxon>Enterobacterales</taxon>
        <taxon>Enterobacteriaceae</taxon>
        <taxon>Buttiauxella</taxon>
    </lineage>
</organism>
<feature type="transmembrane region" description="Helical" evidence="1">
    <location>
        <begin position="85"/>
        <end position="104"/>
    </location>
</feature>
<keyword evidence="1" id="KW-0472">Membrane</keyword>
<sequence>MLLRDVLKKENNNLDLIRIIAACLVIYGHAYFISPQAGADDFVRSLIGFDYSGSMAVKVFFFISGLVVTNSYFRKKDIHDFIISRFFRIWPALITIIVISYLYALIATTFSASEFMASSNPLDYLVGSFFLKFTWSFPGVFSNNPSSTFNGSLWSITYEVGCYIILMSIASLFKFNKLAISIICAMVIIDSVYQPLGVFRESIGRVEVKYLPACFAIGVISSIYQDKIQVNIKNLSTIILVTMILNAQLSSLYELSFYIAIMYSILFICSRKCFIKIKPKYDISYGIYLYGFPIQQIIHNNFKDYGISTNQLLSITISICAGLFSWILIEKRFMNIASEISRKITIRNTM</sequence>
<feature type="transmembrane region" description="Helical" evidence="1">
    <location>
        <begin position="178"/>
        <end position="196"/>
    </location>
</feature>
<dbReference type="InterPro" id="IPR002656">
    <property type="entry name" value="Acyl_transf_3_dom"/>
</dbReference>
<keyword evidence="1" id="KW-1133">Transmembrane helix</keyword>
<dbReference type="GO" id="GO:0016020">
    <property type="term" value="C:membrane"/>
    <property type="evidence" value="ECO:0007669"/>
    <property type="project" value="TreeGrafter"/>
</dbReference>
<feature type="transmembrane region" description="Helical" evidence="1">
    <location>
        <begin position="53"/>
        <end position="73"/>
    </location>
</feature>
<feature type="transmembrane region" description="Helical" evidence="1">
    <location>
        <begin position="311"/>
        <end position="329"/>
    </location>
</feature>
<dbReference type="EMBL" id="LXEP01000033">
    <property type="protein sequence ID" value="OAT18027.1"/>
    <property type="molecule type" value="Genomic_DNA"/>
</dbReference>
<feature type="transmembrane region" description="Helical" evidence="1">
    <location>
        <begin position="281"/>
        <end position="299"/>
    </location>
</feature>
<gene>
    <name evidence="3" type="ORF">M977_03815</name>
</gene>
<protein>
    <submittedName>
        <fullName evidence="3">Acetyltransferase</fullName>
        <ecNumber evidence="3">2.3.1.-</ecNumber>
    </submittedName>
</protein>
<feature type="transmembrane region" description="Helical" evidence="1">
    <location>
        <begin position="16"/>
        <end position="33"/>
    </location>
</feature>
<feature type="domain" description="Acyltransferase 3" evidence="2">
    <location>
        <begin position="12"/>
        <end position="329"/>
    </location>
</feature>
<dbReference type="PATRIC" id="fig|1354253.4.peg.3891"/>
<keyword evidence="1" id="KW-0812">Transmembrane</keyword>
<dbReference type="EC" id="2.3.1.-" evidence="3"/>
<dbReference type="GO" id="GO:0016747">
    <property type="term" value="F:acyltransferase activity, transferring groups other than amino-acyl groups"/>
    <property type="evidence" value="ECO:0007669"/>
    <property type="project" value="InterPro"/>
</dbReference>
<comment type="caution">
    <text evidence="3">The sequence shown here is derived from an EMBL/GenBank/DDBJ whole genome shotgun (WGS) entry which is preliminary data.</text>
</comment>
<dbReference type="GO" id="GO:0000271">
    <property type="term" value="P:polysaccharide biosynthetic process"/>
    <property type="evidence" value="ECO:0007669"/>
    <property type="project" value="TreeGrafter"/>
</dbReference>
<evidence type="ECO:0000259" key="2">
    <source>
        <dbReference type="Pfam" id="PF01757"/>
    </source>
</evidence>
<evidence type="ECO:0000313" key="3">
    <source>
        <dbReference type="EMBL" id="OAT18027.1"/>
    </source>
</evidence>
<evidence type="ECO:0000313" key="4">
    <source>
        <dbReference type="Proteomes" id="UP000078504"/>
    </source>
</evidence>
<dbReference type="Pfam" id="PF01757">
    <property type="entry name" value="Acyl_transf_3"/>
    <property type="match status" value="1"/>
</dbReference>
<dbReference type="AlphaFoldDB" id="A0A1B7HQU6"/>
<proteinExistence type="predicted"/>
<keyword evidence="3" id="KW-0808">Transferase</keyword>
<reference evidence="3 4" key="1">
    <citation type="submission" date="2016-04" db="EMBL/GenBank/DDBJ databases">
        <title>ATOL: Assembling a taxonomically balanced genome-scale reconstruction of the evolutionary history of the Enterobacteriaceae.</title>
        <authorList>
            <person name="Plunkett G.III."/>
            <person name="Neeno-Eckwall E.C."/>
            <person name="Glasner J.D."/>
            <person name="Perna N.T."/>
        </authorList>
    </citation>
    <scope>NUCLEOTIDE SEQUENCE [LARGE SCALE GENOMIC DNA]</scope>
    <source>
        <strain evidence="3 4">ATCC 51604</strain>
    </source>
</reference>
<dbReference type="PANTHER" id="PTHR23028:SF53">
    <property type="entry name" value="ACYL_TRANSF_3 DOMAIN-CONTAINING PROTEIN"/>
    <property type="match status" value="1"/>
</dbReference>
<dbReference type="PANTHER" id="PTHR23028">
    <property type="entry name" value="ACETYLTRANSFERASE"/>
    <property type="match status" value="1"/>
</dbReference>
<keyword evidence="3" id="KW-0012">Acyltransferase</keyword>
<dbReference type="InterPro" id="IPR050879">
    <property type="entry name" value="Acyltransferase_3"/>
</dbReference>
<accession>A0A1B7HQU6</accession>
<evidence type="ECO:0000256" key="1">
    <source>
        <dbReference type="SAM" id="Phobius"/>
    </source>
</evidence>
<dbReference type="Proteomes" id="UP000078504">
    <property type="component" value="Unassembled WGS sequence"/>
</dbReference>
<feature type="transmembrane region" description="Helical" evidence="1">
    <location>
        <begin position="237"/>
        <end position="269"/>
    </location>
</feature>
<feature type="transmembrane region" description="Helical" evidence="1">
    <location>
        <begin position="153"/>
        <end position="172"/>
    </location>
</feature>
<name>A0A1B7HQU6_9ENTR</name>